<dbReference type="InterPro" id="IPR015942">
    <property type="entry name" value="Asp/Glu/hydantoin_racemase"/>
</dbReference>
<dbReference type="Proteomes" id="UP000635278">
    <property type="component" value="Unassembled WGS sequence"/>
</dbReference>
<keyword evidence="4" id="KW-1185">Reference proteome</keyword>
<dbReference type="PANTHER" id="PTHR21198:SF7">
    <property type="entry name" value="ASPARTATE-GLUTAMATE RACEMASE FAMILY"/>
    <property type="match status" value="1"/>
</dbReference>
<dbReference type="EC" id="5.1.1.-" evidence="3"/>
<gene>
    <name evidence="3" type="ORF">GOB93_07740</name>
</gene>
<dbReference type="InterPro" id="IPR004380">
    <property type="entry name" value="Asp_race"/>
</dbReference>
<dbReference type="SUPFAM" id="SSF53681">
    <property type="entry name" value="Aspartate/glutamate racemase"/>
    <property type="match status" value="2"/>
</dbReference>
<comment type="caution">
    <text evidence="3">The sequence shown here is derived from an EMBL/GenBank/DDBJ whole genome shotgun (WGS) entry which is preliminary data.</text>
</comment>
<evidence type="ECO:0000313" key="4">
    <source>
        <dbReference type="Proteomes" id="UP000635278"/>
    </source>
</evidence>
<dbReference type="Gene3D" id="3.40.50.1860">
    <property type="match status" value="2"/>
</dbReference>
<dbReference type="GO" id="GO:0016853">
    <property type="term" value="F:isomerase activity"/>
    <property type="evidence" value="ECO:0007669"/>
    <property type="project" value="UniProtKB-KW"/>
</dbReference>
<proteinExistence type="inferred from homology"/>
<comment type="similarity">
    <text evidence="1">Belongs to the aspartate/glutamate racemases family.</text>
</comment>
<evidence type="ECO:0000256" key="2">
    <source>
        <dbReference type="ARBA" id="ARBA00023235"/>
    </source>
</evidence>
<dbReference type="RefSeq" id="WP_173582937.1">
    <property type="nucleotide sequence ID" value="NZ_WOTB01000008.1"/>
</dbReference>
<dbReference type="PANTHER" id="PTHR21198">
    <property type="entry name" value="GLUTAMATE RACEMASE"/>
    <property type="match status" value="1"/>
</dbReference>
<evidence type="ECO:0000256" key="1">
    <source>
        <dbReference type="ARBA" id="ARBA00007847"/>
    </source>
</evidence>
<dbReference type="InterPro" id="IPR001920">
    <property type="entry name" value="Asp/Glu_race"/>
</dbReference>
<name>A0ABX0JPQ6_9PROT</name>
<dbReference type="Pfam" id="PF01177">
    <property type="entry name" value="Asp_Glu_race"/>
    <property type="match status" value="1"/>
</dbReference>
<evidence type="ECO:0000313" key="3">
    <source>
        <dbReference type="EMBL" id="NHN84535.1"/>
    </source>
</evidence>
<keyword evidence="2 3" id="KW-0413">Isomerase</keyword>
<dbReference type="EMBL" id="WOTB01000008">
    <property type="protein sequence ID" value="NHN84535.1"/>
    <property type="molecule type" value="Genomic_DNA"/>
</dbReference>
<dbReference type="NCBIfam" id="TIGR00035">
    <property type="entry name" value="asp_race"/>
    <property type="match status" value="1"/>
</dbReference>
<reference evidence="3 4" key="1">
    <citation type="journal article" date="2020" name="Int. J. Syst. Evol. Microbiol.">
        <title>Novel acetic acid bacteria from cider fermentations: Acetobacter conturbans sp. nov. and Acetobacter fallax sp. nov.</title>
        <authorList>
            <person name="Sombolestani A.S."/>
            <person name="Cleenwerck I."/>
            <person name="Cnockaert M."/>
            <person name="Borremans W."/>
            <person name="Wieme A.D."/>
            <person name="De Vuyst L."/>
            <person name="Vandamme P."/>
        </authorList>
    </citation>
    <scope>NUCLEOTIDE SEQUENCE [LARGE SCALE GENOMIC DNA]</scope>
    <source>
        <strain evidence="3 4">LMG 30640</strain>
    </source>
</reference>
<sequence length="230" mass="25397">MRVLGLLGGMSWESTAIYYRLLNEGVRARMGGLHAASLLIWSPDFAPIAELQRDGDWPALARQLSLAGQHLKQPGAGALMICSNTMHCLHEAIGQAAGIPVIHIADATGDALQRAGCKNPLLLATRFTMEREFYAERLHSRFGIVAMIPDEDARRGIHRIIYEELCRGIIRDESRRYYRDVIRKMQAEGADSVILGCTEITMLITQDDTALPLFDTTAIHAGAGVSWILD</sequence>
<protein>
    <submittedName>
        <fullName evidence="3">Amino acid racemase</fullName>
        <ecNumber evidence="3">5.1.1.-</ecNumber>
    </submittedName>
</protein>
<accession>A0ABX0JPQ6</accession>
<organism evidence="3 4">
    <name type="scientific">Acetobacter musti</name>
    <dbReference type="NCBI Taxonomy" id="864732"/>
    <lineage>
        <taxon>Bacteria</taxon>
        <taxon>Pseudomonadati</taxon>
        <taxon>Pseudomonadota</taxon>
        <taxon>Alphaproteobacteria</taxon>
        <taxon>Acetobacterales</taxon>
        <taxon>Acetobacteraceae</taxon>
        <taxon>Acetobacter</taxon>
    </lineage>
</organism>